<dbReference type="FunFam" id="3.20.20.70:FF:000016">
    <property type="entry name" value="Triosephosphate isomerase"/>
    <property type="match status" value="1"/>
</dbReference>
<dbReference type="AlphaFoldDB" id="V6LN56"/>
<dbReference type="InterPro" id="IPR013785">
    <property type="entry name" value="Aldolase_TIM"/>
</dbReference>
<keyword evidence="6 7" id="KW-0413">Isomerase</keyword>
<comment type="pathway">
    <text evidence="7">Carbohydrate biosynthesis; gluconeogenesis.</text>
</comment>
<protein>
    <recommendedName>
        <fullName evidence="7">Triosephosphate isomerase</fullName>
        <ecNumber evidence="7">5.3.1.1</ecNumber>
    </recommendedName>
</protein>
<evidence type="ECO:0000256" key="6">
    <source>
        <dbReference type="ARBA" id="ARBA00023235"/>
    </source>
</evidence>
<evidence type="ECO:0000256" key="2">
    <source>
        <dbReference type="ARBA" id="ARBA00007422"/>
    </source>
</evidence>
<reference evidence="9" key="2">
    <citation type="submission" date="2020-12" db="EMBL/GenBank/DDBJ databases">
        <title>New Spironucleus salmonicida genome in near-complete chromosomes.</title>
        <authorList>
            <person name="Xu F."/>
            <person name="Kurt Z."/>
            <person name="Jimenez-Gonzalez A."/>
            <person name="Astvaldsson A."/>
            <person name="Andersson J.O."/>
            <person name="Svard S.G."/>
        </authorList>
    </citation>
    <scope>NUCLEOTIDE SEQUENCE</scope>
    <source>
        <strain evidence="9">ATCC 50377</strain>
    </source>
</reference>
<evidence type="ECO:0000256" key="7">
    <source>
        <dbReference type="RuleBase" id="RU363013"/>
    </source>
</evidence>
<dbReference type="GO" id="GO:0004807">
    <property type="term" value="F:triose-phosphate isomerase activity"/>
    <property type="evidence" value="ECO:0007669"/>
    <property type="project" value="UniProtKB-EC"/>
</dbReference>
<dbReference type="InterPro" id="IPR022896">
    <property type="entry name" value="TrioseP_Isoase_bac/euk"/>
</dbReference>
<reference evidence="8 9" key="1">
    <citation type="journal article" date="2014" name="PLoS Genet.">
        <title>The Genome of Spironucleus salmonicida Highlights a Fish Pathogen Adapted to Fluctuating Environments.</title>
        <authorList>
            <person name="Xu F."/>
            <person name="Jerlstrom-Hultqvist J."/>
            <person name="Einarsson E."/>
            <person name="Astvaldsson A."/>
            <person name="Svard S.G."/>
            <person name="Andersson J.O."/>
        </authorList>
    </citation>
    <scope>NUCLEOTIDE SEQUENCE</scope>
    <source>
        <strain evidence="9">ATCC 50377</strain>
    </source>
</reference>
<dbReference type="EMBL" id="AUWU02000005">
    <property type="protein sequence ID" value="KAH0573475.1"/>
    <property type="molecule type" value="Genomic_DNA"/>
</dbReference>
<keyword evidence="10" id="KW-1185">Reference proteome</keyword>
<gene>
    <name evidence="8" type="ORF">SS50377_15163</name>
    <name evidence="9" type="ORF">SS50377_25595</name>
</gene>
<comment type="pathway">
    <text evidence="1 7">Carbohydrate degradation; glycolysis; D-glyceraldehyde 3-phosphate from glycerone phosphate: step 1/1.</text>
</comment>
<dbReference type="UniPathway" id="UPA00138"/>
<dbReference type="PANTHER" id="PTHR21139:SF2">
    <property type="entry name" value="TRIOSEPHOSPHATE ISOMERASE"/>
    <property type="match status" value="1"/>
</dbReference>
<dbReference type="Pfam" id="PF00121">
    <property type="entry name" value="TIM"/>
    <property type="match status" value="1"/>
</dbReference>
<dbReference type="VEuPathDB" id="GiardiaDB:SS50377_25595"/>
<dbReference type="OrthoDB" id="6715177at2759"/>
<organism evidence="8">
    <name type="scientific">Spironucleus salmonicida</name>
    <dbReference type="NCBI Taxonomy" id="348837"/>
    <lineage>
        <taxon>Eukaryota</taxon>
        <taxon>Metamonada</taxon>
        <taxon>Diplomonadida</taxon>
        <taxon>Hexamitidae</taxon>
        <taxon>Hexamitinae</taxon>
        <taxon>Spironucleus</taxon>
    </lineage>
</organism>
<dbReference type="PANTHER" id="PTHR21139">
    <property type="entry name" value="TRIOSEPHOSPHATE ISOMERASE"/>
    <property type="match status" value="1"/>
</dbReference>
<dbReference type="PROSITE" id="PS00171">
    <property type="entry name" value="TIM_1"/>
    <property type="match status" value="1"/>
</dbReference>
<dbReference type="GO" id="GO:0046166">
    <property type="term" value="P:glyceraldehyde-3-phosphate biosynthetic process"/>
    <property type="evidence" value="ECO:0007669"/>
    <property type="project" value="TreeGrafter"/>
</dbReference>
<evidence type="ECO:0000313" key="8">
    <source>
        <dbReference type="EMBL" id="EST45141.1"/>
    </source>
</evidence>
<evidence type="ECO:0000256" key="1">
    <source>
        <dbReference type="ARBA" id="ARBA00004680"/>
    </source>
</evidence>
<dbReference type="UniPathway" id="UPA00109">
    <property type="reaction ID" value="UER00189"/>
</dbReference>
<evidence type="ECO:0000256" key="5">
    <source>
        <dbReference type="ARBA" id="ARBA00023152"/>
    </source>
</evidence>
<comment type="similarity">
    <text evidence="2 7">Belongs to the triosephosphate isomerase family.</text>
</comment>
<dbReference type="InterPro" id="IPR035990">
    <property type="entry name" value="TIM_sf"/>
</dbReference>
<comment type="subunit">
    <text evidence="3">Homodimer.</text>
</comment>
<dbReference type="EMBL" id="KI546101">
    <property type="protein sequence ID" value="EST45141.1"/>
    <property type="molecule type" value="Genomic_DNA"/>
</dbReference>
<evidence type="ECO:0000256" key="4">
    <source>
        <dbReference type="ARBA" id="ARBA00022432"/>
    </source>
</evidence>
<dbReference type="NCBIfam" id="TIGR00419">
    <property type="entry name" value="tim"/>
    <property type="match status" value="1"/>
</dbReference>
<dbReference type="PROSITE" id="PS51440">
    <property type="entry name" value="TIM_2"/>
    <property type="match status" value="1"/>
</dbReference>
<comment type="catalytic activity">
    <reaction evidence="7">
        <text>D-glyceraldehyde 3-phosphate = dihydroxyacetone phosphate</text>
        <dbReference type="Rhea" id="RHEA:18585"/>
        <dbReference type="ChEBI" id="CHEBI:57642"/>
        <dbReference type="ChEBI" id="CHEBI:59776"/>
        <dbReference type="EC" id="5.3.1.1"/>
    </reaction>
</comment>
<dbReference type="InterPro" id="IPR000652">
    <property type="entry name" value="Triosephosphate_isomerase"/>
</dbReference>
<dbReference type="GO" id="GO:0006096">
    <property type="term" value="P:glycolytic process"/>
    <property type="evidence" value="ECO:0007669"/>
    <property type="project" value="UniProtKB-UniPathway"/>
</dbReference>
<dbReference type="CDD" id="cd00311">
    <property type="entry name" value="TIM"/>
    <property type="match status" value="1"/>
</dbReference>
<dbReference type="GO" id="GO:0006094">
    <property type="term" value="P:gluconeogenesis"/>
    <property type="evidence" value="ECO:0007669"/>
    <property type="project" value="UniProtKB-UniPathway"/>
</dbReference>
<dbReference type="HAMAP" id="MF_00147_B">
    <property type="entry name" value="TIM_B"/>
    <property type="match status" value="1"/>
</dbReference>
<dbReference type="GO" id="GO:0005829">
    <property type="term" value="C:cytosol"/>
    <property type="evidence" value="ECO:0007669"/>
    <property type="project" value="TreeGrafter"/>
</dbReference>
<evidence type="ECO:0000313" key="9">
    <source>
        <dbReference type="EMBL" id="KAH0573475.1"/>
    </source>
</evidence>
<keyword evidence="5 7" id="KW-0324">Glycolysis</keyword>
<dbReference type="GO" id="GO:0019563">
    <property type="term" value="P:glycerol catabolic process"/>
    <property type="evidence" value="ECO:0007669"/>
    <property type="project" value="TreeGrafter"/>
</dbReference>
<evidence type="ECO:0000256" key="3">
    <source>
        <dbReference type="ARBA" id="ARBA00011738"/>
    </source>
</evidence>
<dbReference type="EC" id="5.3.1.1" evidence="7"/>
<sequence>MVRTPIVGGNFKMNGTIKFINDHAEVLKSIAKNNVEVVMAPTALHASLLQAHLKDSHVCVAAQNVYDQKPGAFTGELAVEMLVDAGIKYAIIGHSERRRIMGESNEQSAKKTLRALEANITVLFCIGETLEERNANKVDEVNFAQLAALKAVITPQQWVDVVIAYEPVWSIGTGVVASPEQAQEVHASIRNWLKKEISTEVAEMTRIQYGGSVNGKNCAELSKCADIDGFLVGGAALKPEIVEIVKILGETKKQ</sequence>
<proteinExistence type="inferred from homology"/>
<name>V6LN56_9EUKA</name>
<dbReference type="Gene3D" id="3.20.20.70">
    <property type="entry name" value="Aldolase class I"/>
    <property type="match status" value="1"/>
</dbReference>
<dbReference type="Proteomes" id="UP000018208">
    <property type="component" value="Unassembled WGS sequence"/>
</dbReference>
<keyword evidence="4 7" id="KW-0312">Gluconeogenesis</keyword>
<dbReference type="InterPro" id="IPR020861">
    <property type="entry name" value="Triosephosphate_isomerase_AS"/>
</dbReference>
<evidence type="ECO:0000313" key="10">
    <source>
        <dbReference type="Proteomes" id="UP000018208"/>
    </source>
</evidence>
<dbReference type="SUPFAM" id="SSF51351">
    <property type="entry name" value="Triosephosphate isomerase (TIM)"/>
    <property type="match status" value="1"/>
</dbReference>
<accession>V6LN56</accession>